<evidence type="ECO:0000313" key="13">
    <source>
        <dbReference type="EMBL" id="TCN90181.1"/>
    </source>
</evidence>
<evidence type="ECO:0000256" key="8">
    <source>
        <dbReference type="PROSITE-ProRule" id="PRU01360"/>
    </source>
</evidence>
<evidence type="ECO:0000256" key="6">
    <source>
        <dbReference type="ARBA" id="ARBA00023136"/>
    </source>
</evidence>
<dbReference type="InterPro" id="IPR000531">
    <property type="entry name" value="Beta-barrel_TonB"/>
</dbReference>
<feature type="signal peptide" evidence="10">
    <location>
        <begin position="1"/>
        <end position="25"/>
    </location>
</feature>
<keyword evidence="4 8" id="KW-0812">Transmembrane</keyword>
<evidence type="ECO:0000256" key="3">
    <source>
        <dbReference type="ARBA" id="ARBA00022452"/>
    </source>
</evidence>
<evidence type="ECO:0000256" key="5">
    <source>
        <dbReference type="ARBA" id="ARBA00023077"/>
    </source>
</evidence>
<evidence type="ECO:0000256" key="9">
    <source>
        <dbReference type="RuleBase" id="RU003357"/>
    </source>
</evidence>
<sequence>MKRQFKLSLTAFAIAQCLSLASAQAQETVQEQQATTTNNAQKVKPKDTDKQQNIEVLTVQGFGATLQRSLQNKKLADSTVEVISVDDIGQLPDVTITDALARLPGIAAERDRGNASTISIRGLGERLNLATMNGREIVSGEPSRSVRFEQFPAELINSVEVYKSPLASNIEGGIAGLVNMNFVNPLDKDKRQVNVSGHVMDYPMADDIPTADSKGYRTSFSYVDPIADNFGVAFGVAYQDQPSIQRDVTSWSYNKQTAEQGDVNGDGITEAAPWGAQTATKGGTNKRLGAMTVLQWLPTDRLQLKYDLFYSKFDIKEREDQMWFDGWGNWTGSNNWNYQNASNPTQIVTKPDGSEQIVAGGMLWGGSHTANNSTWFQKNELISTGLNAEWQGNDWTIVADVGYSEASIKSKWANISSWYWNADADANGMDYSWDATGEKLAIGTAYDIGNTADYGLNYLQVDNDRILKDDMINARLDFSRMVEWGIIDKVSFGGRWADREKDNDVVSWQQAVANGSASVDASTYSLGSGYNVPVMYTINNWSEVVDSAFGGIDSRNDHAKTTSDYLDNWNVQETNKALYVMFDLRGELGRIPYTGNIGVRYVRTNSTSSGFDQVVDTDSVVPVSYDHDYDEILPALNLRFSVTEDSQVRLGLSRAMSRPPLVEMRSGLQLNKSSTVNTASSGNPNLNPFIANQADLGYEYYFAEDAAFTVQLFFKDLKTHIGESTSTITVDGEQYQLNAPVNGNGGQIRGFEVLYQQAFSMLPEPFDGLGVYANYSYTNSNVKEFQPVDNPLPLAGLSKNVGNLTLWYYKAGVDAKVSYNYRSEYTRVGSWDPTEIYTIGSEATVDASISYQLTDNFKVMLQGQNLTNEASTSYFDNDPSRPRGYVEWGRRYLLGFQFNM</sequence>
<dbReference type="AlphaFoldDB" id="A0A4R2FH64"/>
<dbReference type="InterPro" id="IPR039426">
    <property type="entry name" value="TonB-dep_rcpt-like"/>
</dbReference>
<evidence type="ECO:0000256" key="4">
    <source>
        <dbReference type="ARBA" id="ARBA00022692"/>
    </source>
</evidence>
<dbReference type="Gene3D" id="2.170.130.10">
    <property type="entry name" value="TonB-dependent receptor, plug domain"/>
    <property type="match status" value="1"/>
</dbReference>
<organism evidence="13 14">
    <name type="scientific">Shewanella fodinae</name>
    <dbReference type="NCBI Taxonomy" id="552357"/>
    <lineage>
        <taxon>Bacteria</taxon>
        <taxon>Pseudomonadati</taxon>
        <taxon>Pseudomonadota</taxon>
        <taxon>Gammaproteobacteria</taxon>
        <taxon>Alteromonadales</taxon>
        <taxon>Shewanellaceae</taxon>
        <taxon>Shewanella</taxon>
    </lineage>
</organism>
<protein>
    <submittedName>
        <fullName evidence="13">TonB-dependent receptor</fullName>
    </submittedName>
</protein>
<dbReference type="PANTHER" id="PTHR40980:SF3">
    <property type="entry name" value="TONB-DEPENDENT RECEPTOR-LIKE BETA-BARREL DOMAIN-CONTAINING PROTEIN"/>
    <property type="match status" value="1"/>
</dbReference>
<comment type="similarity">
    <text evidence="8 9">Belongs to the TonB-dependent receptor family.</text>
</comment>
<dbReference type="NCBIfam" id="TIGR01782">
    <property type="entry name" value="TonB-Xanth-Caul"/>
    <property type="match status" value="1"/>
</dbReference>
<reference evidence="13 14" key="1">
    <citation type="submission" date="2019-03" db="EMBL/GenBank/DDBJ databases">
        <title>Freshwater and sediment microbial communities from various areas in North America, analyzing microbe dynamics in response to fracking.</title>
        <authorList>
            <person name="Lamendella R."/>
        </authorList>
    </citation>
    <scope>NUCLEOTIDE SEQUENCE [LARGE SCALE GENOMIC DNA]</scope>
    <source>
        <strain evidence="13 14">74A</strain>
    </source>
</reference>
<evidence type="ECO:0000313" key="14">
    <source>
        <dbReference type="Proteomes" id="UP000294832"/>
    </source>
</evidence>
<dbReference type="RefSeq" id="WP_133037610.1">
    <property type="nucleotide sequence ID" value="NZ_SLWF01000002.1"/>
</dbReference>
<evidence type="ECO:0000259" key="12">
    <source>
        <dbReference type="Pfam" id="PF07715"/>
    </source>
</evidence>
<name>A0A4R2FH64_9GAMM</name>
<keyword evidence="6 8" id="KW-0472">Membrane</keyword>
<comment type="caution">
    <text evidence="13">The sequence shown here is derived from an EMBL/GenBank/DDBJ whole genome shotgun (WGS) entry which is preliminary data.</text>
</comment>
<dbReference type="Gene3D" id="2.40.170.20">
    <property type="entry name" value="TonB-dependent receptor, beta-barrel domain"/>
    <property type="match status" value="1"/>
</dbReference>
<keyword evidence="3 8" id="KW-1134">Transmembrane beta strand</keyword>
<keyword evidence="5 9" id="KW-0798">TonB box</keyword>
<dbReference type="OrthoDB" id="8727862at2"/>
<evidence type="ECO:0000256" key="1">
    <source>
        <dbReference type="ARBA" id="ARBA00004571"/>
    </source>
</evidence>
<keyword evidence="10" id="KW-0732">Signal</keyword>
<keyword evidence="13" id="KW-0675">Receptor</keyword>
<evidence type="ECO:0000256" key="10">
    <source>
        <dbReference type="SAM" id="SignalP"/>
    </source>
</evidence>
<feature type="domain" description="TonB-dependent receptor-like beta-barrel" evidence="11">
    <location>
        <begin position="421"/>
        <end position="866"/>
    </location>
</feature>
<feature type="chain" id="PRO_5020506369" evidence="10">
    <location>
        <begin position="26"/>
        <end position="900"/>
    </location>
</feature>
<dbReference type="PANTHER" id="PTHR40980">
    <property type="entry name" value="PLUG DOMAIN-CONTAINING PROTEIN"/>
    <property type="match status" value="1"/>
</dbReference>
<dbReference type="SUPFAM" id="SSF56935">
    <property type="entry name" value="Porins"/>
    <property type="match status" value="1"/>
</dbReference>
<dbReference type="Pfam" id="PF07715">
    <property type="entry name" value="Plug"/>
    <property type="match status" value="1"/>
</dbReference>
<dbReference type="InterPro" id="IPR010104">
    <property type="entry name" value="TonB_rcpt_bac"/>
</dbReference>
<dbReference type="InterPro" id="IPR012910">
    <property type="entry name" value="Plug_dom"/>
</dbReference>
<dbReference type="CDD" id="cd01347">
    <property type="entry name" value="ligand_gated_channel"/>
    <property type="match status" value="1"/>
</dbReference>
<dbReference type="InterPro" id="IPR037066">
    <property type="entry name" value="Plug_dom_sf"/>
</dbReference>
<gene>
    <name evidence="13" type="ORF">EDC91_10293</name>
</gene>
<keyword evidence="14" id="KW-1185">Reference proteome</keyword>
<evidence type="ECO:0000256" key="7">
    <source>
        <dbReference type="ARBA" id="ARBA00023237"/>
    </source>
</evidence>
<dbReference type="Proteomes" id="UP000294832">
    <property type="component" value="Unassembled WGS sequence"/>
</dbReference>
<dbReference type="GO" id="GO:0009279">
    <property type="term" value="C:cell outer membrane"/>
    <property type="evidence" value="ECO:0007669"/>
    <property type="project" value="UniProtKB-SubCell"/>
</dbReference>
<evidence type="ECO:0000256" key="2">
    <source>
        <dbReference type="ARBA" id="ARBA00022448"/>
    </source>
</evidence>
<proteinExistence type="inferred from homology"/>
<comment type="subcellular location">
    <subcellularLocation>
        <location evidence="1 8">Cell outer membrane</location>
        <topology evidence="1 8">Multi-pass membrane protein</topology>
    </subcellularLocation>
</comment>
<keyword evidence="7 8" id="KW-0998">Cell outer membrane</keyword>
<dbReference type="EMBL" id="SLWF01000002">
    <property type="protein sequence ID" value="TCN90181.1"/>
    <property type="molecule type" value="Genomic_DNA"/>
</dbReference>
<evidence type="ECO:0000259" key="11">
    <source>
        <dbReference type="Pfam" id="PF00593"/>
    </source>
</evidence>
<dbReference type="PROSITE" id="PS52016">
    <property type="entry name" value="TONB_DEPENDENT_REC_3"/>
    <property type="match status" value="1"/>
</dbReference>
<dbReference type="Pfam" id="PF00593">
    <property type="entry name" value="TonB_dep_Rec_b-barrel"/>
    <property type="match status" value="1"/>
</dbReference>
<dbReference type="InterPro" id="IPR036942">
    <property type="entry name" value="Beta-barrel_TonB_sf"/>
</dbReference>
<keyword evidence="2 8" id="KW-0813">Transport</keyword>
<feature type="domain" description="TonB-dependent receptor plug" evidence="12">
    <location>
        <begin position="76"/>
        <end position="173"/>
    </location>
</feature>
<accession>A0A4R2FH64</accession>